<dbReference type="EMBL" id="BAAAEN010000013">
    <property type="protein sequence ID" value="GAA0513490.1"/>
    <property type="molecule type" value="Genomic_DNA"/>
</dbReference>
<reference evidence="2 3" key="1">
    <citation type="journal article" date="2019" name="Int. J. Syst. Evol. Microbiol.">
        <title>The Global Catalogue of Microorganisms (GCM) 10K type strain sequencing project: providing services to taxonomists for standard genome sequencing and annotation.</title>
        <authorList>
            <consortium name="The Broad Institute Genomics Platform"/>
            <consortium name="The Broad Institute Genome Sequencing Center for Infectious Disease"/>
            <person name="Wu L."/>
            <person name="Ma J."/>
        </authorList>
    </citation>
    <scope>NUCLEOTIDE SEQUENCE [LARGE SCALE GENOMIC DNA]</scope>
    <source>
        <strain evidence="2 3">JCM 14330</strain>
    </source>
</reference>
<organism evidence="2 3">
    <name type="scientific">Pigmentiphaga daeguensis</name>
    <dbReference type="NCBI Taxonomy" id="414049"/>
    <lineage>
        <taxon>Bacteria</taxon>
        <taxon>Pseudomonadati</taxon>
        <taxon>Pseudomonadota</taxon>
        <taxon>Betaproteobacteria</taxon>
        <taxon>Burkholderiales</taxon>
        <taxon>Alcaligenaceae</taxon>
        <taxon>Pigmentiphaga</taxon>
    </lineage>
</organism>
<evidence type="ECO:0000259" key="1">
    <source>
        <dbReference type="Pfam" id="PF19305"/>
    </source>
</evidence>
<dbReference type="Proteomes" id="UP001501706">
    <property type="component" value="Unassembled WGS sequence"/>
</dbReference>
<dbReference type="SUPFAM" id="SSF103378">
    <property type="entry name" value="2-methylcitrate dehydratase PrpD"/>
    <property type="match status" value="1"/>
</dbReference>
<sequence length="153" mass="17053">MAPCDTHSSSAARDYSMQYVVAVALLKGRLDHHDYDDATAADPRIDRLRALTRLAEDPSHTREHHDPAVRSCANAVRVTLDDGTASPWIETRFPAGDPSRRDQALPLLADKFHALSARRWPDGRGRDLWIRLNDAASAANWPADEFLSSLTRL</sequence>
<feature type="domain" description="MmgE/PrpD C-terminal" evidence="1">
    <location>
        <begin position="8"/>
        <end position="122"/>
    </location>
</feature>
<evidence type="ECO:0000313" key="2">
    <source>
        <dbReference type="EMBL" id="GAA0513490.1"/>
    </source>
</evidence>
<dbReference type="PANTHER" id="PTHR16943:SF8">
    <property type="entry name" value="2-METHYLCITRATE DEHYDRATASE"/>
    <property type="match status" value="1"/>
</dbReference>
<proteinExistence type="predicted"/>
<name>A0ABN1C7L5_9BURK</name>
<accession>A0ABN1C7L5</accession>
<dbReference type="Gene3D" id="3.30.1330.120">
    <property type="entry name" value="2-methylcitrate dehydratase PrpD"/>
    <property type="match status" value="1"/>
</dbReference>
<dbReference type="InterPro" id="IPR045337">
    <property type="entry name" value="MmgE_PrpD_C"/>
</dbReference>
<dbReference type="InterPro" id="IPR036148">
    <property type="entry name" value="MmgE/PrpD_sf"/>
</dbReference>
<dbReference type="Pfam" id="PF19305">
    <property type="entry name" value="MmgE_PrpD_C"/>
    <property type="match status" value="1"/>
</dbReference>
<dbReference type="InterPro" id="IPR042188">
    <property type="entry name" value="MmgE/PrpD_sf_2"/>
</dbReference>
<gene>
    <name evidence="2" type="ORF">GCM10009097_33590</name>
</gene>
<dbReference type="PANTHER" id="PTHR16943">
    <property type="entry name" value="2-METHYLCITRATE DEHYDRATASE-RELATED"/>
    <property type="match status" value="1"/>
</dbReference>
<comment type="caution">
    <text evidence="2">The sequence shown here is derived from an EMBL/GenBank/DDBJ whole genome shotgun (WGS) entry which is preliminary data.</text>
</comment>
<protein>
    <recommendedName>
        <fullName evidence="1">MmgE/PrpD C-terminal domain-containing protein</fullName>
    </recommendedName>
</protein>
<evidence type="ECO:0000313" key="3">
    <source>
        <dbReference type="Proteomes" id="UP001501706"/>
    </source>
</evidence>
<keyword evidence="3" id="KW-1185">Reference proteome</keyword>
<dbReference type="InterPro" id="IPR005656">
    <property type="entry name" value="MmgE_PrpD"/>
</dbReference>
<dbReference type="RefSeq" id="WP_343927926.1">
    <property type="nucleotide sequence ID" value="NZ_BAAAEN010000013.1"/>
</dbReference>